<dbReference type="Proteomes" id="UP000006180">
    <property type="component" value="Chromosome"/>
</dbReference>
<dbReference type="STRING" id="1185652.USDA257_c57900"/>
<dbReference type="PROSITE" id="PS00894">
    <property type="entry name" value="HTH_DEOR_1"/>
    <property type="match status" value="1"/>
</dbReference>
<keyword evidence="2" id="KW-0805">Transcription regulation</keyword>
<dbReference type="PANTHER" id="PTHR30363:SF4">
    <property type="entry name" value="GLYCEROL-3-PHOSPHATE REGULON REPRESSOR"/>
    <property type="match status" value="1"/>
</dbReference>
<dbReference type="Gene3D" id="1.10.10.10">
    <property type="entry name" value="Winged helix-like DNA-binding domain superfamily/Winged helix DNA-binding domain"/>
    <property type="match status" value="1"/>
</dbReference>
<evidence type="ECO:0000313" key="7">
    <source>
        <dbReference type="Proteomes" id="UP000006180"/>
    </source>
</evidence>
<accession>I3XEJ5</accession>
<dbReference type="SUPFAM" id="SSF100950">
    <property type="entry name" value="NagB/RpiA/CoA transferase-like"/>
    <property type="match status" value="1"/>
</dbReference>
<keyword evidence="1" id="KW-0678">Repressor</keyword>
<dbReference type="HOGENOM" id="CLU_060699_2_1_5"/>
<evidence type="ECO:0000256" key="2">
    <source>
        <dbReference type="ARBA" id="ARBA00023015"/>
    </source>
</evidence>
<dbReference type="PANTHER" id="PTHR30363">
    <property type="entry name" value="HTH-TYPE TRANSCRIPTIONAL REGULATOR SRLR-RELATED"/>
    <property type="match status" value="1"/>
</dbReference>
<dbReference type="PATRIC" id="fig|1185652.3.peg.6010"/>
<dbReference type="SMART" id="SM01134">
    <property type="entry name" value="DeoRC"/>
    <property type="match status" value="1"/>
</dbReference>
<dbReference type="GO" id="GO:0003677">
    <property type="term" value="F:DNA binding"/>
    <property type="evidence" value="ECO:0007669"/>
    <property type="project" value="UniProtKB-KW"/>
</dbReference>
<dbReference type="eggNOG" id="COG1349">
    <property type="taxonomic scope" value="Bacteria"/>
</dbReference>
<dbReference type="InterPro" id="IPR014036">
    <property type="entry name" value="DeoR-like_C"/>
</dbReference>
<reference evidence="6 7" key="1">
    <citation type="journal article" date="2012" name="J. Bacteriol.">
        <title>Complete genome sequence of the broad-host-range strain Sinorhizobium fredii USDA257.</title>
        <authorList>
            <person name="Schuldes J."/>
            <person name="Rodriguez Orbegoso M."/>
            <person name="Schmeisser C."/>
            <person name="Krishnan H.B."/>
            <person name="Daniel R."/>
            <person name="Streit W.R."/>
        </authorList>
    </citation>
    <scope>NUCLEOTIDE SEQUENCE [LARGE SCALE GENOMIC DNA]</scope>
    <source>
        <strain evidence="6 7">USDA 257</strain>
    </source>
</reference>
<dbReference type="SUPFAM" id="SSF46785">
    <property type="entry name" value="Winged helix' DNA-binding domain"/>
    <property type="match status" value="1"/>
</dbReference>
<dbReference type="Pfam" id="PF00455">
    <property type="entry name" value="DeoRC"/>
    <property type="match status" value="1"/>
</dbReference>
<evidence type="ECO:0000256" key="3">
    <source>
        <dbReference type="ARBA" id="ARBA00023125"/>
    </source>
</evidence>
<dbReference type="PROSITE" id="PS51000">
    <property type="entry name" value="HTH_DEOR_2"/>
    <property type="match status" value="1"/>
</dbReference>
<dbReference type="InterPro" id="IPR001034">
    <property type="entry name" value="DeoR_HTH"/>
</dbReference>
<dbReference type="InterPro" id="IPR036388">
    <property type="entry name" value="WH-like_DNA-bd_sf"/>
</dbReference>
<dbReference type="InterPro" id="IPR036390">
    <property type="entry name" value="WH_DNA-bd_sf"/>
</dbReference>
<dbReference type="InterPro" id="IPR037171">
    <property type="entry name" value="NagB/RpiA_transferase-like"/>
</dbReference>
<evidence type="ECO:0000313" key="6">
    <source>
        <dbReference type="EMBL" id="AFL54301.1"/>
    </source>
</evidence>
<evidence type="ECO:0000259" key="5">
    <source>
        <dbReference type="PROSITE" id="PS51000"/>
    </source>
</evidence>
<keyword evidence="3" id="KW-0238">DNA-binding</keyword>
<dbReference type="GO" id="GO:0003700">
    <property type="term" value="F:DNA-binding transcription factor activity"/>
    <property type="evidence" value="ECO:0007669"/>
    <property type="project" value="InterPro"/>
</dbReference>
<protein>
    <submittedName>
        <fullName evidence="6">Putative transcriptional regulator, DeoR family</fullName>
    </submittedName>
</protein>
<dbReference type="Pfam" id="PF08220">
    <property type="entry name" value="HTH_DeoR"/>
    <property type="match status" value="1"/>
</dbReference>
<dbReference type="KEGG" id="sfd:USDA257_c57900"/>
<organism evidence="6 7">
    <name type="scientific">Sinorhizobium fredii (strain USDA 257)</name>
    <dbReference type="NCBI Taxonomy" id="1185652"/>
    <lineage>
        <taxon>Bacteria</taxon>
        <taxon>Pseudomonadati</taxon>
        <taxon>Pseudomonadota</taxon>
        <taxon>Alphaproteobacteria</taxon>
        <taxon>Hyphomicrobiales</taxon>
        <taxon>Rhizobiaceae</taxon>
        <taxon>Sinorhizobium/Ensifer group</taxon>
        <taxon>Sinorhizobium</taxon>
    </lineage>
</organism>
<dbReference type="AlphaFoldDB" id="I3XEJ5"/>
<gene>
    <name evidence="6" type="ORF">USDA257_c57900</name>
</gene>
<dbReference type="PRINTS" id="PR00037">
    <property type="entry name" value="HTHLACR"/>
</dbReference>
<dbReference type="InterPro" id="IPR018356">
    <property type="entry name" value="Tscrpt_reg_HTH_DeoR_CS"/>
</dbReference>
<name>I3XEJ5_SINF2</name>
<evidence type="ECO:0000256" key="4">
    <source>
        <dbReference type="ARBA" id="ARBA00023163"/>
    </source>
</evidence>
<dbReference type="EMBL" id="CP003563">
    <property type="protein sequence ID" value="AFL54301.1"/>
    <property type="molecule type" value="Genomic_DNA"/>
</dbReference>
<feature type="domain" description="HTH deoR-type" evidence="5">
    <location>
        <begin position="139"/>
        <end position="194"/>
    </location>
</feature>
<proteinExistence type="predicted"/>
<dbReference type="InterPro" id="IPR050313">
    <property type="entry name" value="Carb_Metab_HTH_regulators"/>
</dbReference>
<keyword evidence="4" id="KW-0804">Transcription</keyword>
<sequence>MPSVPIFSTPVDLISSRFEPASAGAKADSCRSAAAKSVGRSFIVLFPFFCSPARHPDCAETRTNSEAPERIKDQFPAVSREYFLKRTDPIGTAVITTSKLLACSDRSPVEIAMRGWYSRSYRFMHVYARFWKMSIELLLRERKLLIRERLRTNGRVLAADLAREFNVSEDTIRRDLREMAAAGLCERVYGGALPIAPDAGSLSERAALAPESKAALARASVGFIRHGMTVFLDAGSTNLTIAQTIEPGLSATIVTNTPLIASALLEKPGLDVILIGGALDRAVGAAVGARAQRDAALMRPDLCILGPCGADADAGLTAIHFEDAEFKRLIAARSRSVVVAVTTDKLGTAAPYVVIGIDGVSTLVLEAGAPEAYIAAFTAQGASVVLATGSAG</sequence>
<evidence type="ECO:0000256" key="1">
    <source>
        <dbReference type="ARBA" id="ARBA00022491"/>
    </source>
</evidence>
<dbReference type="SMART" id="SM00420">
    <property type="entry name" value="HTH_DEOR"/>
    <property type="match status" value="1"/>
</dbReference>